<evidence type="ECO:0000313" key="2">
    <source>
        <dbReference type="Proteomes" id="UP000499080"/>
    </source>
</evidence>
<evidence type="ECO:0000313" key="1">
    <source>
        <dbReference type="EMBL" id="GBM24125.1"/>
    </source>
</evidence>
<name>A0A4Y2E8M2_ARAVE</name>
<protein>
    <submittedName>
        <fullName evidence="1">Uncharacterized protein</fullName>
    </submittedName>
</protein>
<accession>A0A4Y2E8M2</accession>
<gene>
    <name evidence="1" type="ORF">AVEN_50241_1</name>
</gene>
<dbReference type="EMBL" id="BGPR01000511">
    <property type="protein sequence ID" value="GBM24125.1"/>
    <property type="molecule type" value="Genomic_DNA"/>
</dbReference>
<dbReference type="Proteomes" id="UP000499080">
    <property type="component" value="Unassembled WGS sequence"/>
</dbReference>
<keyword evidence="2" id="KW-1185">Reference proteome</keyword>
<reference evidence="1 2" key="1">
    <citation type="journal article" date="2019" name="Sci. Rep.">
        <title>Orb-weaving spider Araneus ventricosus genome elucidates the spidroin gene catalogue.</title>
        <authorList>
            <person name="Kono N."/>
            <person name="Nakamura H."/>
            <person name="Ohtoshi R."/>
            <person name="Moran D.A.P."/>
            <person name="Shinohara A."/>
            <person name="Yoshida Y."/>
            <person name="Fujiwara M."/>
            <person name="Mori M."/>
            <person name="Tomita M."/>
            <person name="Arakawa K."/>
        </authorList>
    </citation>
    <scope>NUCLEOTIDE SEQUENCE [LARGE SCALE GENOMIC DNA]</scope>
</reference>
<proteinExistence type="predicted"/>
<comment type="caution">
    <text evidence="1">The sequence shown here is derived from an EMBL/GenBank/DDBJ whole genome shotgun (WGS) entry which is preliminary data.</text>
</comment>
<sequence length="191" mass="20766">MLVYFNPSTDSPIGFKSQGWTGAGVVPTVHVTDSSMLFRITGWTGVGAHSPRPPTHLSLGLHKDGCGAGAGAPTTSTGSLSGLESIRMDRAWCVRDNPRPTDSPQGLSAQGWTGAWWHTRQVHRLTHRRLVCGPTLRYWVYEVESSDGSLGVVLPTTYVYRRLHPVGLESTKRAGAVRCPQPTSLPTTYRV</sequence>
<organism evidence="1 2">
    <name type="scientific">Araneus ventricosus</name>
    <name type="common">Orbweaver spider</name>
    <name type="synonym">Epeira ventricosa</name>
    <dbReference type="NCBI Taxonomy" id="182803"/>
    <lineage>
        <taxon>Eukaryota</taxon>
        <taxon>Metazoa</taxon>
        <taxon>Ecdysozoa</taxon>
        <taxon>Arthropoda</taxon>
        <taxon>Chelicerata</taxon>
        <taxon>Arachnida</taxon>
        <taxon>Araneae</taxon>
        <taxon>Araneomorphae</taxon>
        <taxon>Entelegynae</taxon>
        <taxon>Araneoidea</taxon>
        <taxon>Araneidae</taxon>
        <taxon>Araneus</taxon>
    </lineage>
</organism>
<dbReference type="AlphaFoldDB" id="A0A4Y2E8M2"/>